<keyword evidence="1" id="KW-1133">Transmembrane helix</keyword>
<organism evidence="2 3">
    <name type="scientific">Serratia plymuthica</name>
    <dbReference type="NCBI Taxonomy" id="82996"/>
    <lineage>
        <taxon>Bacteria</taxon>
        <taxon>Pseudomonadati</taxon>
        <taxon>Pseudomonadota</taxon>
        <taxon>Gammaproteobacteria</taxon>
        <taxon>Enterobacterales</taxon>
        <taxon>Yersiniaceae</taxon>
        <taxon>Serratia</taxon>
    </lineage>
</organism>
<keyword evidence="1" id="KW-0812">Transmembrane</keyword>
<dbReference type="NCBIfam" id="TIGR02744">
    <property type="entry name" value="TrbI_Ftype"/>
    <property type="match status" value="1"/>
</dbReference>
<dbReference type="Proteomes" id="UP000248196">
    <property type="component" value="Unassembled WGS sequence"/>
</dbReference>
<dbReference type="EMBL" id="PESE01000011">
    <property type="protein sequence ID" value="PYD36590.1"/>
    <property type="molecule type" value="Genomic_DNA"/>
</dbReference>
<evidence type="ECO:0000256" key="1">
    <source>
        <dbReference type="SAM" id="Phobius"/>
    </source>
</evidence>
<feature type="transmembrane region" description="Helical" evidence="1">
    <location>
        <begin position="26"/>
        <end position="48"/>
    </location>
</feature>
<keyword evidence="1" id="KW-0472">Membrane</keyword>
<protein>
    <submittedName>
        <fullName evidence="2">Type-F conjugative transfer system protein TrbI</fullName>
    </submittedName>
</protein>
<reference evidence="2 3" key="1">
    <citation type="submission" date="2017-11" db="EMBL/GenBank/DDBJ databases">
        <title>Genome sequence of the oocydin A producing rhizobacterium Serratia plymuthica 4Rx5.</title>
        <authorList>
            <person name="Matilla M.A."/>
            <person name="Udaondo Z."/>
            <person name="Salmond G.P.C."/>
        </authorList>
    </citation>
    <scope>NUCLEOTIDE SEQUENCE [LARGE SCALE GENOMIC DNA]</scope>
    <source>
        <strain evidence="2 3">4Rx5</strain>
    </source>
</reference>
<evidence type="ECO:0000313" key="2">
    <source>
        <dbReference type="EMBL" id="PYD36590.1"/>
    </source>
</evidence>
<dbReference type="AlphaFoldDB" id="A0A318NRW3"/>
<gene>
    <name evidence="2" type="primary">trbI</name>
    <name evidence="2" type="ORF">CT690_23890</name>
</gene>
<dbReference type="Pfam" id="PF09677">
    <property type="entry name" value="TrbI_Ftype"/>
    <property type="match status" value="1"/>
</dbReference>
<evidence type="ECO:0000313" key="3">
    <source>
        <dbReference type="Proteomes" id="UP000248196"/>
    </source>
</evidence>
<name>A0A318NRW3_SERPL</name>
<dbReference type="RefSeq" id="WP_020453976.1">
    <property type="nucleotide sequence ID" value="NZ_PESE01000011.1"/>
</dbReference>
<dbReference type="InterPro" id="IPR014115">
    <property type="entry name" value="TrbI_Ftype"/>
</dbReference>
<proteinExistence type="predicted"/>
<comment type="caution">
    <text evidence="2">The sequence shown here is derived from an EMBL/GenBank/DDBJ whole genome shotgun (WGS) entry which is preliminary data.</text>
</comment>
<sequence length="137" mass="15155">MTNLEKKADDELASQQGKSEKMIVNWPLAIGAFVGVVLISVASSWLTVKLTATKTVRFDMKETVNIFMRDVGALQLDEQQVKNKVSQFNGAMQDSLQQYQKANHVLILVTPAVVAGAPDITPLVRQDIARRMRGDVK</sequence>
<accession>A0A318NRW3</accession>